<keyword evidence="5" id="KW-0804">Transcription</keyword>
<dbReference type="PANTHER" id="PTHR43133">
    <property type="entry name" value="RNA POLYMERASE ECF-TYPE SIGMA FACTO"/>
    <property type="match status" value="1"/>
</dbReference>
<proteinExistence type="inferred from homology"/>
<evidence type="ECO:0000256" key="1">
    <source>
        <dbReference type="ARBA" id="ARBA00010641"/>
    </source>
</evidence>
<dbReference type="Gene3D" id="1.10.10.10">
    <property type="entry name" value="Winged helix-like DNA-binding domain superfamily/Winged helix DNA-binding domain"/>
    <property type="match status" value="1"/>
</dbReference>
<comment type="similarity">
    <text evidence="1">Belongs to the sigma-70 factor family. ECF subfamily.</text>
</comment>
<dbReference type="SUPFAM" id="SSF88946">
    <property type="entry name" value="Sigma2 domain of RNA polymerase sigma factors"/>
    <property type="match status" value="1"/>
</dbReference>
<dbReference type="InterPro" id="IPR013325">
    <property type="entry name" value="RNA_pol_sigma_r2"/>
</dbReference>
<dbReference type="EMBL" id="JAGSND010000005">
    <property type="protein sequence ID" value="MBR0598159.1"/>
    <property type="molecule type" value="Genomic_DNA"/>
</dbReference>
<keyword evidence="9" id="KW-1185">Reference proteome</keyword>
<dbReference type="Pfam" id="PF04542">
    <property type="entry name" value="Sigma70_r2"/>
    <property type="match status" value="1"/>
</dbReference>
<sequence length="173" mass="20399">MKERFREIYENYKDAVYGYLFYMTHDEQTAQDLSQETFLKIYLGLKRINEDSNLKAWCMIIARNTFLSYARKKKPFLLGDELIQNNITATDKSPEDMILQSEEKKEIQRLLLKLNEYERTVLILRDYEGLSYADIAGIMELTETVVKVRIYRARSKLRKLYEAVSGARQGVDS</sequence>
<gene>
    <name evidence="8" type="ORF">KCX82_09765</name>
</gene>
<dbReference type="Pfam" id="PF08281">
    <property type="entry name" value="Sigma70_r4_2"/>
    <property type="match status" value="1"/>
</dbReference>
<feature type="domain" description="RNA polymerase sigma-70 region 2" evidence="6">
    <location>
        <begin position="8"/>
        <end position="74"/>
    </location>
</feature>
<dbReference type="GO" id="GO:0003677">
    <property type="term" value="F:DNA binding"/>
    <property type="evidence" value="ECO:0007669"/>
    <property type="project" value="UniProtKB-KW"/>
</dbReference>
<reference evidence="8" key="1">
    <citation type="submission" date="2021-04" db="EMBL/GenBank/DDBJ databases">
        <title>Sinoanaerobacter chloroacetimidivorans sp. nov., an obligate anaerobic bacterium isolated from anaerobic sludge.</title>
        <authorList>
            <person name="Bao Y."/>
        </authorList>
    </citation>
    <scope>NUCLEOTIDE SEQUENCE</scope>
    <source>
        <strain evidence="8">BAD-6</strain>
    </source>
</reference>
<keyword evidence="2" id="KW-0805">Transcription regulation</keyword>
<dbReference type="InterPro" id="IPR007627">
    <property type="entry name" value="RNA_pol_sigma70_r2"/>
</dbReference>
<dbReference type="PANTHER" id="PTHR43133:SF8">
    <property type="entry name" value="RNA POLYMERASE SIGMA FACTOR HI_1459-RELATED"/>
    <property type="match status" value="1"/>
</dbReference>
<dbReference type="GO" id="GO:0016987">
    <property type="term" value="F:sigma factor activity"/>
    <property type="evidence" value="ECO:0007669"/>
    <property type="project" value="UniProtKB-KW"/>
</dbReference>
<keyword evidence="3" id="KW-0731">Sigma factor</keyword>
<dbReference type="Gene3D" id="1.10.1740.10">
    <property type="match status" value="1"/>
</dbReference>
<dbReference type="CDD" id="cd06171">
    <property type="entry name" value="Sigma70_r4"/>
    <property type="match status" value="1"/>
</dbReference>
<protein>
    <submittedName>
        <fullName evidence="8">RNA polymerase sigma factor</fullName>
    </submittedName>
</protein>
<evidence type="ECO:0000259" key="7">
    <source>
        <dbReference type="Pfam" id="PF08281"/>
    </source>
</evidence>
<evidence type="ECO:0000256" key="2">
    <source>
        <dbReference type="ARBA" id="ARBA00023015"/>
    </source>
</evidence>
<evidence type="ECO:0000259" key="6">
    <source>
        <dbReference type="Pfam" id="PF04542"/>
    </source>
</evidence>
<dbReference type="InterPro" id="IPR013249">
    <property type="entry name" value="RNA_pol_sigma70_r4_t2"/>
</dbReference>
<evidence type="ECO:0000313" key="8">
    <source>
        <dbReference type="EMBL" id="MBR0598159.1"/>
    </source>
</evidence>
<dbReference type="RefSeq" id="WP_227018283.1">
    <property type="nucleotide sequence ID" value="NZ_JAGSND010000005.1"/>
</dbReference>
<evidence type="ECO:0000256" key="5">
    <source>
        <dbReference type="ARBA" id="ARBA00023163"/>
    </source>
</evidence>
<dbReference type="GO" id="GO:0006352">
    <property type="term" value="P:DNA-templated transcription initiation"/>
    <property type="evidence" value="ECO:0007669"/>
    <property type="project" value="InterPro"/>
</dbReference>
<dbReference type="AlphaFoldDB" id="A0A8J7W0K6"/>
<dbReference type="SUPFAM" id="SSF88659">
    <property type="entry name" value="Sigma3 and sigma4 domains of RNA polymerase sigma factors"/>
    <property type="match status" value="1"/>
</dbReference>
<keyword evidence="4" id="KW-0238">DNA-binding</keyword>
<dbReference type="InterPro" id="IPR013324">
    <property type="entry name" value="RNA_pol_sigma_r3/r4-like"/>
</dbReference>
<accession>A0A8J7W0K6</accession>
<feature type="domain" description="RNA polymerase sigma factor 70 region 4 type 2" evidence="7">
    <location>
        <begin position="105"/>
        <end position="157"/>
    </location>
</feature>
<evidence type="ECO:0000256" key="3">
    <source>
        <dbReference type="ARBA" id="ARBA00023082"/>
    </source>
</evidence>
<reference evidence="8" key="2">
    <citation type="submission" date="2021-04" db="EMBL/GenBank/DDBJ databases">
        <authorList>
            <person name="Liu J."/>
        </authorList>
    </citation>
    <scope>NUCLEOTIDE SEQUENCE</scope>
    <source>
        <strain evidence="8">BAD-6</strain>
    </source>
</reference>
<dbReference type="InterPro" id="IPR014284">
    <property type="entry name" value="RNA_pol_sigma-70_dom"/>
</dbReference>
<evidence type="ECO:0000313" key="9">
    <source>
        <dbReference type="Proteomes" id="UP000675664"/>
    </source>
</evidence>
<dbReference type="InterPro" id="IPR036388">
    <property type="entry name" value="WH-like_DNA-bd_sf"/>
</dbReference>
<organism evidence="8 9">
    <name type="scientific">Sinanaerobacter chloroacetimidivorans</name>
    <dbReference type="NCBI Taxonomy" id="2818044"/>
    <lineage>
        <taxon>Bacteria</taxon>
        <taxon>Bacillati</taxon>
        <taxon>Bacillota</taxon>
        <taxon>Clostridia</taxon>
        <taxon>Peptostreptococcales</taxon>
        <taxon>Anaerovoracaceae</taxon>
        <taxon>Sinanaerobacter</taxon>
    </lineage>
</organism>
<dbReference type="NCBIfam" id="TIGR02937">
    <property type="entry name" value="sigma70-ECF"/>
    <property type="match status" value="1"/>
</dbReference>
<evidence type="ECO:0000256" key="4">
    <source>
        <dbReference type="ARBA" id="ARBA00023125"/>
    </source>
</evidence>
<comment type="caution">
    <text evidence="8">The sequence shown here is derived from an EMBL/GenBank/DDBJ whole genome shotgun (WGS) entry which is preliminary data.</text>
</comment>
<dbReference type="InterPro" id="IPR039425">
    <property type="entry name" value="RNA_pol_sigma-70-like"/>
</dbReference>
<name>A0A8J7W0K6_9FIRM</name>
<dbReference type="Proteomes" id="UP000675664">
    <property type="component" value="Unassembled WGS sequence"/>
</dbReference>